<comment type="caution">
    <text evidence="2">The sequence shown here is derived from an EMBL/GenBank/DDBJ whole genome shotgun (WGS) entry which is preliminary data.</text>
</comment>
<name>A0ABU1AVI9_9BACT</name>
<dbReference type="PANTHER" id="PTHR46832:SF1">
    <property type="entry name" value="5'-METHYLTHIOADENOSINE_S-ADENOSYLHOMOCYSTEINE NUCLEOSIDASE"/>
    <property type="match status" value="1"/>
</dbReference>
<evidence type="ECO:0000313" key="2">
    <source>
        <dbReference type="EMBL" id="MDQ8208174.1"/>
    </source>
</evidence>
<dbReference type="PANTHER" id="PTHR46832">
    <property type="entry name" value="5'-METHYLTHIOADENOSINE/S-ADENOSYLHOMOCYSTEINE NUCLEOSIDASE"/>
    <property type="match status" value="1"/>
</dbReference>
<dbReference type="Gene3D" id="3.40.50.1580">
    <property type="entry name" value="Nucleoside phosphorylase domain"/>
    <property type="match status" value="1"/>
</dbReference>
<dbReference type="EMBL" id="JARXHW010000026">
    <property type="protein sequence ID" value="MDQ8208174.1"/>
    <property type="molecule type" value="Genomic_DNA"/>
</dbReference>
<reference evidence="2 3" key="1">
    <citation type="submission" date="2023-04" db="EMBL/GenBank/DDBJ databases">
        <title>A novel bacteria isolated from coastal sediment.</title>
        <authorList>
            <person name="Liu X.-J."/>
            <person name="Du Z.-J."/>
        </authorList>
    </citation>
    <scope>NUCLEOTIDE SEQUENCE [LARGE SCALE GENOMIC DNA]</scope>
    <source>
        <strain evidence="2 3">SDUM461003</strain>
    </source>
</reference>
<feature type="domain" description="Nucleoside phosphorylase" evidence="1">
    <location>
        <begin position="62"/>
        <end position="294"/>
    </location>
</feature>
<dbReference type="Pfam" id="PF01048">
    <property type="entry name" value="PNP_UDP_1"/>
    <property type="match status" value="1"/>
</dbReference>
<accession>A0ABU1AVI9</accession>
<evidence type="ECO:0000259" key="1">
    <source>
        <dbReference type="Pfam" id="PF01048"/>
    </source>
</evidence>
<protein>
    <recommendedName>
        <fullName evidence="1">Nucleoside phosphorylase domain-containing protein</fullName>
    </recommendedName>
</protein>
<keyword evidence="3" id="KW-1185">Reference proteome</keyword>
<dbReference type="RefSeq" id="WP_308950651.1">
    <property type="nucleotide sequence ID" value="NZ_JARXHW010000026.1"/>
</dbReference>
<proteinExistence type="predicted"/>
<organism evidence="2 3">
    <name type="scientific">Thalassobacterium maritimum</name>
    <dbReference type="NCBI Taxonomy" id="3041265"/>
    <lineage>
        <taxon>Bacteria</taxon>
        <taxon>Pseudomonadati</taxon>
        <taxon>Verrucomicrobiota</taxon>
        <taxon>Opitutia</taxon>
        <taxon>Puniceicoccales</taxon>
        <taxon>Coraliomargaritaceae</taxon>
        <taxon>Thalassobacterium</taxon>
    </lineage>
</organism>
<dbReference type="InterPro" id="IPR035994">
    <property type="entry name" value="Nucleoside_phosphorylase_sf"/>
</dbReference>
<gene>
    <name evidence="2" type="ORF">QEH52_11685</name>
</gene>
<dbReference type="Proteomes" id="UP001225316">
    <property type="component" value="Unassembled WGS sequence"/>
</dbReference>
<sequence>MSADQLEIDVLLYVALNEEFEALTSAFAEDLHAKLEVTELTDLALQVFSVSVTSPVLKKEIRLAIVPAGKMGATRAATVVSGILGRSSCNNVVVLGIAGSLSDDLQPGDVLIPDSVVEYLANSAAKNVEDKEEWELETSGNSYASNPRLLNRFQYLKTTHREQFERWEADCAERYAPVATEEVRAKMGEAGFTMRSEVRIFAGDDHKLASGPTVGKSEDFVEWLKSKVDRKFAALEMESAGVYDASSLREPPPRILAIRGISDFADERKKLIENGTKGQFREVAAKNALSLLLRGIEAGFFEPVAPEDVKKKSGLMLDKRRKNG</sequence>
<dbReference type="InterPro" id="IPR000845">
    <property type="entry name" value="Nucleoside_phosphorylase_d"/>
</dbReference>
<dbReference type="SUPFAM" id="SSF53167">
    <property type="entry name" value="Purine and uridine phosphorylases"/>
    <property type="match status" value="1"/>
</dbReference>
<evidence type="ECO:0000313" key="3">
    <source>
        <dbReference type="Proteomes" id="UP001225316"/>
    </source>
</evidence>